<dbReference type="CDD" id="cd14798">
    <property type="entry name" value="RX-CC_like"/>
    <property type="match status" value="1"/>
</dbReference>
<dbReference type="EMBL" id="CM001883">
    <property type="protein sequence ID" value="EOY10164.1"/>
    <property type="molecule type" value="Genomic_DNA"/>
</dbReference>
<dbReference type="InterPro" id="IPR027417">
    <property type="entry name" value="P-loop_NTPase"/>
</dbReference>
<evidence type="ECO:0000256" key="4">
    <source>
        <dbReference type="ARBA" id="ARBA00022840"/>
    </source>
</evidence>
<evidence type="ECO:0000256" key="5">
    <source>
        <dbReference type="SAM" id="Coils"/>
    </source>
</evidence>
<evidence type="ECO:0000256" key="1">
    <source>
        <dbReference type="ARBA" id="ARBA00022737"/>
    </source>
</evidence>
<name>A0A061F6R5_THECC</name>
<evidence type="ECO:0000256" key="2">
    <source>
        <dbReference type="ARBA" id="ARBA00022741"/>
    </source>
</evidence>
<organism evidence="8 9">
    <name type="scientific">Theobroma cacao</name>
    <name type="common">Cacao</name>
    <name type="synonym">Cocoa</name>
    <dbReference type="NCBI Taxonomy" id="3641"/>
    <lineage>
        <taxon>Eukaryota</taxon>
        <taxon>Viridiplantae</taxon>
        <taxon>Streptophyta</taxon>
        <taxon>Embryophyta</taxon>
        <taxon>Tracheophyta</taxon>
        <taxon>Spermatophyta</taxon>
        <taxon>Magnoliopsida</taxon>
        <taxon>eudicotyledons</taxon>
        <taxon>Gunneridae</taxon>
        <taxon>Pentapetalae</taxon>
        <taxon>rosids</taxon>
        <taxon>malvids</taxon>
        <taxon>Malvales</taxon>
        <taxon>Malvaceae</taxon>
        <taxon>Byttnerioideae</taxon>
        <taxon>Theobroma</taxon>
    </lineage>
</organism>
<dbReference type="SUPFAM" id="SSF52058">
    <property type="entry name" value="L domain-like"/>
    <property type="match status" value="1"/>
</dbReference>
<feature type="coiled-coil region" evidence="5">
    <location>
        <begin position="52"/>
        <end position="86"/>
    </location>
</feature>
<keyword evidence="1" id="KW-0677">Repeat</keyword>
<keyword evidence="4" id="KW-0067">ATP-binding</keyword>
<dbReference type="GO" id="GO:0043531">
    <property type="term" value="F:ADP binding"/>
    <property type="evidence" value="ECO:0007669"/>
    <property type="project" value="InterPro"/>
</dbReference>
<feature type="domain" description="NB-ARC" evidence="6">
    <location>
        <begin position="865"/>
        <end position="1038"/>
    </location>
</feature>
<reference evidence="8 9" key="1">
    <citation type="journal article" date="2013" name="Genome Biol.">
        <title>The genome sequence of the most widely cultivated cacao type and its use to identify candidate genes regulating pod color.</title>
        <authorList>
            <person name="Motamayor J.C."/>
            <person name="Mockaitis K."/>
            <person name="Schmutz J."/>
            <person name="Haiminen N."/>
            <person name="Iii D.L."/>
            <person name="Cornejo O."/>
            <person name="Findley S.D."/>
            <person name="Zheng P."/>
            <person name="Utro F."/>
            <person name="Royaert S."/>
            <person name="Saski C."/>
            <person name="Jenkins J."/>
            <person name="Podicheti R."/>
            <person name="Zhao M."/>
            <person name="Scheffler B.E."/>
            <person name="Stack J.C."/>
            <person name="Feltus F.A."/>
            <person name="Mustiga G.M."/>
            <person name="Amores F."/>
            <person name="Phillips W."/>
            <person name="Marelli J.P."/>
            <person name="May G.D."/>
            <person name="Shapiro H."/>
            <person name="Ma J."/>
            <person name="Bustamante C.D."/>
            <person name="Schnell R.J."/>
            <person name="Main D."/>
            <person name="Gilbert D."/>
            <person name="Parida L."/>
            <person name="Kuhn D.N."/>
        </authorList>
    </citation>
    <scope>NUCLEOTIDE SEQUENCE [LARGE SCALE GENOMIC DNA]</scope>
    <source>
        <strain evidence="9">cv. Matina 1-6</strain>
    </source>
</reference>
<sequence>MADTFAFNIVEKVIEKLATAAYQEISLAWGVQTDFQRLNDILTTVKDVLLDAEENQAQNNQLRNWLQKLKDACYDAEDVLDEFQIEALRRQVLEQRNIEKKVRSFLSSSNPITFRFRMAHKIKKATERFGEIAALKANFHLAEIAERHYDTRHLVMGLDRKTHSFVQVADIIGRAEDKEKIIKTLMQDPTDGEDKSVLPIVGIGGLGKTALAKLVYNDERVDGHFKLKMWVCVSDDCDLKQLMIKIIKAAKGFDGNWSNMDLDQLQKVFRDCLDEKKYLLILDGLWNEDPIKCDELKQLLVQGAKGSKIVVTTRSNQVVEILGTISTHNLQGLPEKESLCLFLQFASKKGEINQYQNLVKIREEIVKKCNGVPLVLKTLGSLLLSKTSEDDWELVRDSEIWKLVQEEKSIFPVLNLSYDHLPPYLKPCFAFLSVFPKDYEFNSLTIKPPYSSFSSHFSLPLSLSTYKLSDFSLQSSSIGFPLLTPASSPWLSTCRKSHAGELLRPASPTGGVAAVLDRLFLPATDLAASMVWFLLRRRAPPCGVGQVGSPPTGGVAAVLDRLFLPATDRAASMVWFLLRRRTPPCGVGQVGSPPTGGGSGGTTVFSGRTPLVPPRNATVPPLLYTRFSGSGGGTPHCLVPGHPGASSTILPDANSSRLAGERGAWQGASAPCQSKDRYVFPIRWVLHQSFYDFFSVLISTDDIRCLHKRVGLPVRAHNNMPSVIMSFSEMKISFQSSNLTKSQDAEENQAKNNQLRNWLLKLKDACYDAEDVLDEFQIEAWRRQVLKQRNIGKKVRSFFSSSNPVAFRFRMAHKIKKVTGRFGQIAALKANFHLAERHYDTTHLVMGLDRETHSFVQAADIIGRDEDKEKIIKTLMQDPTDGEDVSVLPIVGIGGLGKTALAKLVYNDECVDRHFELKMWVCVSDDCDLKRLMIKIIKAAKGFDGNWSNMDLDQLQKVFRDCLDETKYLLILDDLWNEDRIKWDELKQLLVQGAKGSKIVVTTRSNRVAEIMGTISTHNLRGLPEKESLCLFLQFASKKGEINQYRNLVKIAKEIVRKCNGVPLVLKTLGSLLLSKTSEDDWEFVRDSEMWKLVQEEKSIFPILKLRRGKEDDSQDYHIASRLRLQELVIGGVPKLEVLPEWLLVESANTLRVLALGECENLTKFPERQNFTSLEGLGITDCPNLSSLPERMQCLKQLVIERCPILIERYNPENGEDWAKISHASRIRIDGNEITSNK</sequence>
<dbReference type="AlphaFoldDB" id="A0A061F6R5"/>
<evidence type="ECO:0000259" key="7">
    <source>
        <dbReference type="Pfam" id="PF18052"/>
    </source>
</evidence>
<feature type="domain" description="NB-ARC" evidence="6">
    <location>
        <begin position="176"/>
        <end position="348"/>
    </location>
</feature>
<evidence type="ECO:0000259" key="6">
    <source>
        <dbReference type="Pfam" id="PF00931"/>
    </source>
</evidence>
<protein>
    <submittedName>
        <fullName evidence="8">LRR and NB-ARC domains-containing disease resistance protein</fullName>
    </submittedName>
</protein>
<evidence type="ECO:0000313" key="8">
    <source>
        <dbReference type="EMBL" id="EOY10164.1"/>
    </source>
</evidence>
<proteinExistence type="predicted"/>
<dbReference type="Pfam" id="PF18052">
    <property type="entry name" value="Rx_N"/>
    <property type="match status" value="2"/>
</dbReference>
<keyword evidence="9" id="KW-1185">Reference proteome</keyword>
<keyword evidence="3" id="KW-0611">Plant defense</keyword>
<dbReference type="InterPro" id="IPR032675">
    <property type="entry name" value="LRR_dom_sf"/>
</dbReference>
<dbReference type="HOGENOM" id="CLU_258799_0_0_1"/>
<dbReference type="InterPro" id="IPR042197">
    <property type="entry name" value="Apaf_helical"/>
</dbReference>
<dbReference type="GO" id="GO:0005524">
    <property type="term" value="F:ATP binding"/>
    <property type="evidence" value="ECO:0007669"/>
    <property type="project" value="UniProtKB-KW"/>
</dbReference>
<dbReference type="Pfam" id="PF00931">
    <property type="entry name" value="NB-ARC"/>
    <property type="match status" value="2"/>
</dbReference>
<dbReference type="Proteomes" id="UP000026915">
    <property type="component" value="Chromosome 5"/>
</dbReference>
<dbReference type="OMA" id="VCFFNIR"/>
<dbReference type="PANTHER" id="PTHR36766:SF61">
    <property type="entry name" value="NB-ARC DOMAIN DISEASE RESISTANCE PROTEIN"/>
    <property type="match status" value="1"/>
</dbReference>
<dbReference type="Gene3D" id="1.20.5.4130">
    <property type="match status" value="2"/>
</dbReference>
<dbReference type="InterPro" id="IPR036388">
    <property type="entry name" value="WH-like_DNA-bd_sf"/>
</dbReference>
<dbReference type="SUPFAM" id="SSF52540">
    <property type="entry name" value="P-loop containing nucleoside triphosphate hydrolases"/>
    <property type="match status" value="2"/>
</dbReference>
<dbReference type="InterPro" id="IPR002182">
    <property type="entry name" value="NB-ARC"/>
</dbReference>
<dbReference type="PANTHER" id="PTHR36766">
    <property type="entry name" value="PLANT BROAD-SPECTRUM MILDEW RESISTANCE PROTEIN RPW8"/>
    <property type="match status" value="1"/>
</dbReference>
<dbReference type="InterPro" id="IPR038005">
    <property type="entry name" value="RX-like_CC"/>
</dbReference>
<dbReference type="GO" id="GO:0006952">
    <property type="term" value="P:defense response"/>
    <property type="evidence" value="ECO:0007669"/>
    <property type="project" value="UniProtKB-KW"/>
</dbReference>
<dbReference type="GO" id="GO:0051707">
    <property type="term" value="P:response to other organism"/>
    <property type="evidence" value="ECO:0007669"/>
    <property type="project" value="UniProtKB-ARBA"/>
</dbReference>
<evidence type="ECO:0000313" key="9">
    <source>
        <dbReference type="Proteomes" id="UP000026915"/>
    </source>
</evidence>
<dbReference type="Gene3D" id="3.80.10.10">
    <property type="entry name" value="Ribonuclease Inhibitor"/>
    <property type="match status" value="1"/>
</dbReference>
<feature type="domain" description="Disease resistance N-terminal" evidence="7">
    <location>
        <begin position="9"/>
        <end position="97"/>
    </location>
</feature>
<dbReference type="Gene3D" id="1.10.10.10">
    <property type="entry name" value="Winged helix-like DNA-binding domain superfamily/Winged helix DNA-binding domain"/>
    <property type="match status" value="1"/>
</dbReference>
<dbReference type="InterPro" id="IPR041118">
    <property type="entry name" value="Rx_N"/>
</dbReference>
<dbReference type="InParanoid" id="A0A061F6R5"/>
<gene>
    <name evidence="8" type="ORF">TCM_025538</name>
</gene>
<keyword evidence="2" id="KW-0547">Nucleotide-binding</keyword>
<feature type="domain" description="Disease resistance N-terminal" evidence="7">
    <location>
        <begin position="743"/>
        <end position="790"/>
    </location>
</feature>
<accession>A0A061F6R5</accession>
<dbReference type="FunFam" id="3.40.50.300:FF:001091">
    <property type="entry name" value="Probable disease resistance protein At1g61300"/>
    <property type="match status" value="2"/>
</dbReference>
<keyword evidence="5" id="KW-0175">Coiled coil</keyword>
<dbReference type="PRINTS" id="PR00364">
    <property type="entry name" value="DISEASERSIST"/>
</dbReference>
<dbReference type="eggNOG" id="KOG4658">
    <property type="taxonomic scope" value="Eukaryota"/>
</dbReference>
<evidence type="ECO:0000256" key="3">
    <source>
        <dbReference type="ARBA" id="ARBA00022821"/>
    </source>
</evidence>
<dbReference type="Gramene" id="EOY10164">
    <property type="protein sequence ID" value="EOY10164"/>
    <property type="gene ID" value="TCM_025538"/>
</dbReference>
<dbReference type="Gene3D" id="1.10.8.430">
    <property type="entry name" value="Helical domain of apoptotic protease-activating factors"/>
    <property type="match status" value="2"/>
</dbReference>
<dbReference type="Gene3D" id="3.40.50.300">
    <property type="entry name" value="P-loop containing nucleotide triphosphate hydrolases"/>
    <property type="match status" value="2"/>
</dbReference>